<keyword evidence="2 7" id="KW-0812">Transmembrane</keyword>
<name>A0ABR3CBZ4_9PEZI</name>
<evidence type="ECO:0000313" key="11">
    <source>
        <dbReference type="Proteomes" id="UP001430584"/>
    </source>
</evidence>
<keyword evidence="3 7" id="KW-1133">Transmembrane helix</keyword>
<comment type="caution">
    <text evidence="10">The sequence shown here is derived from an EMBL/GenBank/DDBJ whole genome shotgun (WGS) entry which is preliminary data.</text>
</comment>
<reference evidence="10 11" key="1">
    <citation type="submission" date="2024-02" db="EMBL/GenBank/DDBJ databases">
        <title>De novo assembly and annotation of 12 fungi associated with fruit tree decline syndrome in Ontario, Canada.</title>
        <authorList>
            <person name="Sulman M."/>
            <person name="Ellouze W."/>
            <person name="Ilyukhin E."/>
        </authorList>
    </citation>
    <scope>NUCLEOTIDE SEQUENCE [LARGE SCALE GENOMIC DNA]</scope>
    <source>
        <strain evidence="10 11">FDS-637</strain>
    </source>
</reference>
<dbReference type="GeneID" id="92011427"/>
<organism evidence="10 11">
    <name type="scientific">Diplodia seriata</name>
    <dbReference type="NCBI Taxonomy" id="420778"/>
    <lineage>
        <taxon>Eukaryota</taxon>
        <taxon>Fungi</taxon>
        <taxon>Dikarya</taxon>
        <taxon>Ascomycota</taxon>
        <taxon>Pezizomycotina</taxon>
        <taxon>Dothideomycetes</taxon>
        <taxon>Dothideomycetes incertae sedis</taxon>
        <taxon>Botryosphaeriales</taxon>
        <taxon>Botryosphaeriaceae</taxon>
        <taxon>Diplodia</taxon>
    </lineage>
</organism>
<feature type="transmembrane region" description="Helical" evidence="7">
    <location>
        <begin position="262"/>
        <end position="289"/>
    </location>
</feature>
<protein>
    <recommendedName>
        <fullName evidence="9">Rhodopsin domain-containing protein</fullName>
    </recommendedName>
</protein>
<feature type="compositionally biased region" description="Basic and acidic residues" evidence="6">
    <location>
        <begin position="497"/>
        <end position="508"/>
    </location>
</feature>
<sequence>MKLPTTAASALPLLLAALLPHTTTATIAGTLINNCAYPIYAKTTRGGGYDSHELARVAPHGGTYHAAVHAHANGAGVTLKAQRQPDPAWPDVYQAEYTQSDTPYTRDGHRDWAWYDLSTVDGSPFADEWRRLELPTEFRQFLPEIWGLFIFGCIVFSLRFIVRLRTVGITNLSGDDYFAMCAWVFFTVDAIVVDRAYHYGTNVDFSVAEYEVMTSAELHSVSKGSKYELVAWFSYSALIWSMKATMLFFYRRLTFGLWQQRLVRYLTLSCALTYVGVLATITLGCRPFAANWRVHPSPGLACTFRPQNIGVVAAFNIATDGALLSVPLPLLWRLQVPARQKCVVAAFLLTGVFVVAAAVVRVVVTLGSDPSTTTVNLWGVRETIVALVCVNVPVLRPLFVRRFWSREAWGSDGSGGSAGAGGDTFAAYGERSRHRYGGDNGRGELAGCGTGVFGGSMLAGKERSDASLNDAGSEEYIMKNLSKDRRVVVEVEVEITSERRKQGERTDVEMGNSWGLRD</sequence>
<dbReference type="Pfam" id="PF20684">
    <property type="entry name" value="Fung_rhodopsin"/>
    <property type="match status" value="1"/>
</dbReference>
<evidence type="ECO:0000256" key="3">
    <source>
        <dbReference type="ARBA" id="ARBA00022989"/>
    </source>
</evidence>
<comment type="subcellular location">
    <subcellularLocation>
        <location evidence="1">Membrane</location>
        <topology evidence="1">Multi-pass membrane protein</topology>
    </subcellularLocation>
</comment>
<dbReference type="Pfam" id="PF04681">
    <property type="entry name" value="Bys1"/>
    <property type="match status" value="1"/>
</dbReference>
<evidence type="ECO:0000259" key="9">
    <source>
        <dbReference type="Pfam" id="PF20684"/>
    </source>
</evidence>
<feature type="signal peptide" evidence="8">
    <location>
        <begin position="1"/>
        <end position="25"/>
    </location>
</feature>
<comment type="similarity">
    <text evidence="5">Belongs to the SAT4 family.</text>
</comment>
<feature type="transmembrane region" description="Helical" evidence="7">
    <location>
        <begin position="229"/>
        <end position="250"/>
    </location>
</feature>
<accession>A0ABR3CBZ4</accession>
<dbReference type="InterPro" id="IPR006771">
    <property type="entry name" value="CetA-like"/>
</dbReference>
<evidence type="ECO:0000256" key="8">
    <source>
        <dbReference type="SAM" id="SignalP"/>
    </source>
</evidence>
<evidence type="ECO:0000256" key="7">
    <source>
        <dbReference type="SAM" id="Phobius"/>
    </source>
</evidence>
<dbReference type="Proteomes" id="UP001430584">
    <property type="component" value="Unassembled WGS sequence"/>
</dbReference>
<feature type="region of interest" description="Disordered" evidence="6">
    <location>
        <begin position="497"/>
        <end position="518"/>
    </location>
</feature>
<gene>
    <name evidence="10" type="ORF">SLS55_007342</name>
</gene>
<evidence type="ECO:0000256" key="5">
    <source>
        <dbReference type="ARBA" id="ARBA00038359"/>
    </source>
</evidence>
<dbReference type="PANTHER" id="PTHR33048">
    <property type="entry name" value="PTH11-LIKE INTEGRAL MEMBRANE PROTEIN (AFU_ORTHOLOGUE AFUA_5G11245)"/>
    <property type="match status" value="1"/>
</dbReference>
<evidence type="ECO:0000256" key="6">
    <source>
        <dbReference type="SAM" id="MobiDB-lite"/>
    </source>
</evidence>
<feature type="chain" id="PRO_5046734526" description="Rhodopsin domain-containing protein" evidence="8">
    <location>
        <begin position="26"/>
        <end position="518"/>
    </location>
</feature>
<dbReference type="InterPro" id="IPR052337">
    <property type="entry name" value="SAT4-like"/>
</dbReference>
<feature type="transmembrane region" description="Helical" evidence="7">
    <location>
        <begin position="384"/>
        <end position="400"/>
    </location>
</feature>
<keyword evidence="4 7" id="KW-0472">Membrane</keyword>
<feature type="domain" description="Rhodopsin" evidence="9">
    <location>
        <begin position="158"/>
        <end position="400"/>
    </location>
</feature>
<dbReference type="RefSeq" id="XP_066631199.1">
    <property type="nucleotide sequence ID" value="XM_066778762.1"/>
</dbReference>
<feature type="transmembrane region" description="Helical" evidence="7">
    <location>
        <begin position="343"/>
        <end position="364"/>
    </location>
</feature>
<proteinExistence type="inferred from homology"/>
<evidence type="ECO:0000256" key="1">
    <source>
        <dbReference type="ARBA" id="ARBA00004141"/>
    </source>
</evidence>
<feature type="transmembrane region" description="Helical" evidence="7">
    <location>
        <begin position="145"/>
        <end position="162"/>
    </location>
</feature>
<evidence type="ECO:0000313" key="10">
    <source>
        <dbReference type="EMBL" id="KAL0258170.1"/>
    </source>
</evidence>
<feature type="transmembrane region" description="Helical" evidence="7">
    <location>
        <begin position="309"/>
        <end position="331"/>
    </location>
</feature>
<dbReference type="InterPro" id="IPR049326">
    <property type="entry name" value="Rhodopsin_dom_fungi"/>
</dbReference>
<evidence type="ECO:0000256" key="4">
    <source>
        <dbReference type="ARBA" id="ARBA00023136"/>
    </source>
</evidence>
<dbReference type="EMBL" id="JAJVCZ030000007">
    <property type="protein sequence ID" value="KAL0258170.1"/>
    <property type="molecule type" value="Genomic_DNA"/>
</dbReference>
<keyword evidence="8" id="KW-0732">Signal</keyword>
<dbReference type="PANTHER" id="PTHR33048:SF2">
    <property type="entry name" value="SRPK"/>
    <property type="match status" value="1"/>
</dbReference>
<evidence type="ECO:0000256" key="2">
    <source>
        <dbReference type="ARBA" id="ARBA00022692"/>
    </source>
</evidence>
<keyword evidence="11" id="KW-1185">Reference proteome</keyword>